<evidence type="ECO:0000256" key="2">
    <source>
        <dbReference type="ARBA" id="ARBA00009298"/>
    </source>
</evidence>
<dbReference type="AlphaFoldDB" id="A0A7V8GKF1"/>
<feature type="domain" description="MgtC/SapB/SrpB/YhiD N-terminal" evidence="8">
    <location>
        <begin position="20"/>
        <end position="85"/>
    </location>
</feature>
<dbReference type="GO" id="GO:0005886">
    <property type="term" value="C:plasma membrane"/>
    <property type="evidence" value="ECO:0007669"/>
    <property type="project" value="UniProtKB-SubCell"/>
</dbReference>
<comment type="caution">
    <text evidence="7">Lacks conserved residue(s) required for the propagation of feature annotation.</text>
</comment>
<dbReference type="Pfam" id="PF02308">
    <property type="entry name" value="MgtC"/>
    <property type="match status" value="1"/>
</dbReference>
<keyword evidence="6 7" id="KW-0472">Membrane</keyword>
<reference evidence="9 10" key="1">
    <citation type="submission" date="2017-10" db="EMBL/GenBank/DDBJ databases">
        <title>Whole genome sequencing of Pseudoxanthomonas broegbernensis DSM 12573(T).</title>
        <authorList>
            <person name="Kumar S."/>
            <person name="Bansal K."/>
            <person name="Kaur A."/>
            <person name="Patil P."/>
            <person name="Sharma S."/>
            <person name="Patil P.B."/>
        </authorList>
    </citation>
    <scope>NUCLEOTIDE SEQUENCE [LARGE SCALE GENOMIC DNA]</scope>
    <source>
        <strain evidence="9 10">DSM 12573</strain>
    </source>
</reference>
<dbReference type="PANTHER" id="PTHR33778:SF1">
    <property type="entry name" value="MAGNESIUM TRANSPORTER YHID-RELATED"/>
    <property type="match status" value="1"/>
</dbReference>
<evidence type="ECO:0000256" key="1">
    <source>
        <dbReference type="ARBA" id="ARBA00004651"/>
    </source>
</evidence>
<proteinExistence type="inferred from homology"/>
<comment type="subcellular location">
    <subcellularLocation>
        <location evidence="7">Cell inner membrane</location>
        <topology evidence="7">Multi-pass membrane protein</topology>
    </subcellularLocation>
    <subcellularLocation>
        <location evidence="1">Cell membrane</location>
        <topology evidence="1">Multi-pass membrane protein</topology>
    </subcellularLocation>
</comment>
<dbReference type="InterPro" id="IPR003416">
    <property type="entry name" value="MgtC/SapB/SrpB/YhiD_fam"/>
</dbReference>
<evidence type="ECO:0000256" key="5">
    <source>
        <dbReference type="ARBA" id="ARBA00022989"/>
    </source>
</evidence>
<evidence type="ECO:0000256" key="4">
    <source>
        <dbReference type="ARBA" id="ARBA00022692"/>
    </source>
</evidence>
<evidence type="ECO:0000256" key="3">
    <source>
        <dbReference type="ARBA" id="ARBA00022475"/>
    </source>
</evidence>
<keyword evidence="7" id="KW-0997">Cell inner membrane</keyword>
<feature type="transmembrane region" description="Helical" evidence="7">
    <location>
        <begin position="39"/>
        <end position="58"/>
    </location>
</feature>
<keyword evidence="3" id="KW-1003">Cell membrane</keyword>
<dbReference type="RefSeq" id="WP_162312097.1">
    <property type="nucleotide sequence ID" value="NZ_MWIP01000019.1"/>
</dbReference>
<name>A0A7V8GKF1_9GAMM</name>
<evidence type="ECO:0000313" key="9">
    <source>
        <dbReference type="EMBL" id="KAF1684996.1"/>
    </source>
</evidence>
<dbReference type="PRINTS" id="PR01837">
    <property type="entry name" value="MGTCSAPBPROT"/>
</dbReference>
<comment type="caution">
    <text evidence="9">The sequence shown here is derived from an EMBL/GenBank/DDBJ whole genome shotgun (WGS) entry which is preliminary data.</text>
</comment>
<evidence type="ECO:0000259" key="8">
    <source>
        <dbReference type="Pfam" id="PF02308"/>
    </source>
</evidence>
<evidence type="ECO:0000256" key="7">
    <source>
        <dbReference type="RuleBase" id="RU365041"/>
    </source>
</evidence>
<sequence length="95" mass="10000">MRPRQAAAFTAYRRRPDQGAGISFIGAGTIFARRGGRGVEGITTAASLLAVAAIGITVGFRYHVLAAAVTALTLAVLTVLRWFERRKTAGTGARP</sequence>
<organism evidence="9 10">
    <name type="scientific">Pseudoxanthomonas broegbernensis</name>
    <dbReference type="NCBI Taxonomy" id="83619"/>
    <lineage>
        <taxon>Bacteria</taxon>
        <taxon>Pseudomonadati</taxon>
        <taxon>Pseudomonadota</taxon>
        <taxon>Gammaproteobacteria</taxon>
        <taxon>Lysobacterales</taxon>
        <taxon>Lysobacteraceae</taxon>
        <taxon>Pseudoxanthomonas</taxon>
    </lineage>
</organism>
<gene>
    <name evidence="9" type="ORF">B1992_13725</name>
</gene>
<dbReference type="PANTHER" id="PTHR33778">
    <property type="entry name" value="PROTEIN MGTC"/>
    <property type="match status" value="1"/>
</dbReference>
<evidence type="ECO:0000256" key="6">
    <source>
        <dbReference type="ARBA" id="ARBA00023136"/>
    </source>
</evidence>
<dbReference type="Proteomes" id="UP000462066">
    <property type="component" value="Unassembled WGS sequence"/>
</dbReference>
<feature type="transmembrane region" description="Helical" evidence="7">
    <location>
        <begin position="64"/>
        <end position="83"/>
    </location>
</feature>
<evidence type="ECO:0000313" key="10">
    <source>
        <dbReference type="Proteomes" id="UP000462066"/>
    </source>
</evidence>
<protein>
    <recommendedName>
        <fullName evidence="7">Protein MgtC</fullName>
    </recommendedName>
</protein>
<comment type="similarity">
    <text evidence="2 7">Belongs to the MgtC/SapB family.</text>
</comment>
<accession>A0A7V8GKF1</accession>
<dbReference type="InterPro" id="IPR049177">
    <property type="entry name" value="MgtC_SapB_SrpB_YhiD_N"/>
</dbReference>
<keyword evidence="5 7" id="KW-1133">Transmembrane helix</keyword>
<dbReference type="EMBL" id="MWIP01000019">
    <property type="protein sequence ID" value="KAF1684996.1"/>
    <property type="molecule type" value="Genomic_DNA"/>
</dbReference>
<keyword evidence="4 7" id="KW-0812">Transmembrane</keyword>
<keyword evidence="10" id="KW-1185">Reference proteome</keyword>